<feature type="transmembrane region" description="Helical" evidence="7">
    <location>
        <begin position="339"/>
        <end position="358"/>
    </location>
</feature>
<dbReference type="AlphaFoldDB" id="A0A835CU78"/>
<protein>
    <recommendedName>
        <fullName evidence="8">SUN domain-containing protein</fullName>
    </recommendedName>
</protein>
<keyword evidence="4" id="KW-0175">Coiled coil</keyword>
<evidence type="ECO:0000313" key="9">
    <source>
        <dbReference type="EMBL" id="KAF7996764.1"/>
    </source>
</evidence>
<feature type="compositionally biased region" description="Basic and acidic residues" evidence="6">
    <location>
        <begin position="31"/>
        <end position="47"/>
    </location>
</feature>
<dbReference type="Gene3D" id="2.60.120.260">
    <property type="entry name" value="Galactose-binding domain-like"/>
    <property type="match status" value="1"/>
</dbReference>
<reference evidence="9 10" key="1">
    <citation type="submission" date="2020-08" db="EMBL/GenBank/DDBJ databases">
        <title>Aphidius gifuensis genome sequencing and assembly.</title>
        <authorList>
            <person name="Du Z."/>
        </authorList>
    </citation>
    <scope>NUCLEOTIDE SEQUENCE [LARGE SCALE GENOMIC DNA]</scope>
    <source>
        <strain evidence="9">YNYX2018</strain>
        <tissue evidence="9">Adults</tissue>
    </source>
</reference>
<feature type="region of interest" description="Disordered" evidence="6">
    <location>
        <begin position="1"/>
        <end position="164"/>
    </location>
</feature>
<organism evidence="9 10">
    <name type="scientific">Aphidius gifuensis</name>
    <name type="common">Parasitoid wasp</name>
    <dbReference type="NCBI Taxonomy" id="684658"/>
    <lineage>
        <taxon>Eukaryota</taxon>
        <taxon>Metazoa</taxon>
        <taxon>Ecdysozoa</taxon>
        <taxon>Arthropoda</taxon>
        <taxon>Hexapoda</taxon>
        <taxon>Insecta</taxon>
        <taxon>Pterygota</taxon>
        <taxon>Neoptera</taxon>
        <taxon>Endopterygota</taxon>
        <taxon>Hymenoptera</taxon>
        <taxon>Apocrita</taxon>
        <taxon>Ichneumonoidea</taxon>
        <taxon>Braconidae</taxon>
        <taxon>Aphidiinae</taxon>
        <taxon>Aphidius</taxon>
    </lineage>
</organism>
<dbReference type="PANTHER" id="PTHR12911:SF8">
    <property type="entry name" value="KLAROID PROTEIN-RELATED"/>
    <property type="match status" value="1"/>
</dbReference>
<evidence type="ECO:0000256" key="3">
    <source>
        <dbReference type="ARBA" id="ARBA00022989"/>
    </source>
</evidence>
<dbReference type="PANTHER" id="PTHR12911">
    <property type="entry name" value="SAD1/UNC-84-LIKE PROTEIN-RELATED"/>
    <property type="match status" value="1"/>
</dbReference>
<dbReference type="Pfam" id="PF07738">
    <property type="entry name" value="Sad1_UNC"/>
    <property type="match status" value="1"/>
</dbReference>
<feature type="region of interest" description="Disordered" evidence="6">
    <location>
        <begin position="207"/>
        <end position="239"/>
    </location>
</feature>
<sequence length="859" mass="100079">MEEHHYELRNRSKSRSQTPKKLINETTESENINHHYDLRSRDSRERSLTPGEVTSSRRSKSKSHTNSGQKTKGQLMDPINEIKDETQSEYDIDNDSGITVKRRSERQRVKRQLMTNGQNSIREQKNNNNDDVNKRKSPTPKRTITSDYSSEEGEREDPPSRPGSAYEIYKQAGDWWNVFPKTDYTYSQTSQCRYEIAPGVLAMPNMSRPSIHSDGSSTVGSSLSLSQQTLSQTSASTKEDNTDLFDTEINDSIQQNRLNEQSALYLSAMNEDQHIVYKHTHVERFSRQRVVFGGSTPNISKFSSFTHSDNEFDDSINNNNHRNYHAITYQNKPSFIHKYFGKLWYIVTFLFIGIYEFIRVKILRREKFIASHDYSYRRYEESKWTKFWSKVDYILQYLYLTLIRVLFLDSWILSHATPVREGVISRRKKLLLLILLPPLIIGGIWFYPGAKDMVLSKFSTDVFQDFRKLNTMDYLKNQDANKYHDNFDNAKYDEMKKTLEILINRFEKLEAQQINQKEHNTNIDDTVNDLKISKKNALLHYEEKLSNLESKLEMTDDSTSSELNNIKLEFKNLQNLYSQVKSCCNKIPVNNNIPEQELENRVKNIITTYFGADKFKSDIHEVVENVIKAQLIIQQEETLKNDKIIAEKNICNDTNQSSSSTTTTTDDYIRKIVIELLKIYDADKTGRVDYALESAGGQIISIRCTQRFNINTRAVKLFGLTLFYESGDPRTVIQGNKILPGICWAFQDFPGYLLIKLRSKIKITGFTMEHASKKILPNNEIKSAPRKFNVWGSKGEHDQSPIILGEYEFIDNDETLQYFPIENQQINHDFEYIELRIHSNHGQLEYTCLYRFRVHGIPI</sequence>
<dbReference type="PROSITE" id="PS51469">
    <property type="entry name" value="SUN"/>
    <property type="match status" value="1"/>
</dbReference>
<feature type="compositionally biased region" description="Basic and acidic residues" evidence="6">
    <location>
        <begin position="1"/>
        <end position="10"/>
    </location>
</feature>
<evidence type="ECO:0000256" key="1">
    <source>
        <dbReference type="ARBA" id="ARBA00004370"/>
    </source>
</evidence>
<evidence type="ECO:0000256" key="6">
    <source>
        <dbReference type="SAM" id="MobiDB-lite"/>
    </source>
</evidence>
<evidence type="ECO:0000256" key="7">
    <source>
        <dbReference type="SAM" id="Phobius"/>
    </source>
</evidence>
<dbReference type="Proteomes" id="UP000639338">
    <property type="component" value="Unassembled WGS sequence"/>
</dbReference>
<feature type="compositionally biased region" description="Low complexity" evidence="6">
    <location>
        <begin position="216"/>
        <end position="236"/>
    </location>
</feature>
<dbReference type="InterPro" id="IPR012919">
    <property type="entry name" value="SUN_dom"/>
</dbReference>
<evidence type="ECO:0000256" key="2">
    <source>
        <dbReference type="ARBA" id="ARBA00022692"/>
    </source>
</evidence>
<keyword evidence="5 7" id="KW-0472">Membrane</keyword>
<evidence type="ECO:0000256" key="5">
    <source>
        <dbReference type="ARBA" id="ARBA00023136"/>
    </source>
</evidence>
<proteinExistence type="predicted"/>
<dbReference type="EMBL" id="JACMRX010000001">
    <property type="protein sequence ID" value="KAF7996764.1"/>
    <property type="molecule type" value="Genomic_DNA"/>
</dbReference>
<comment type="subcellular location">
    <subcellularLocation>
        <location evidence="1">Membrane</location>
    </subcellularLocation>
</comment>
<name>A0A835CU78_APHGI</name>
<dbReference type="GO" id="GO:0043495">
    <property type="term" value="F:protein-membrane adaptor activity"/>
    <property type="evidence" value="ECO:0007669"/>
    <property type="project" value="TreeGrafter"/>
</dbReference>
<keyword evidence="3 7" id="KW-1133">Transmembrane helix</keyword>
<comment type="caution">
    <text evidence="9">The sequence shown here is derived from an EMBL/GenBank/DDBJ whole genome shotgun (WGS) entry which is preliminary data.</text>
</comment>
<evidence type="ECO:0000256" key="4">
    <source>
        <dbReference type="ARBA" id="ARBA00023054"/>
    </source>
</evidence>
<gene>
    <name evidence="9" type="ORF">HCN44_002410</name>
</gene>
<dbReference type="GO" id="GO:0034993">
    <property type="term" value="C:meiotic nuclear membrane microtubule tethering complex"/>
    <property type="evidence" value="ECO:0007669"/>
    <property type="project" value="TreeGrafter"/>
</dbReference>
<feature type="compositionally biased region" description="Polar residues" evidence="6">
    <location>
        <begin position="15"/>
        <end position="30"/>
    </location>
</feature>
<keyword evidence="10" id="KW-1185">Reference proteome</keyword>
<evidence type="ECO:0000259" key="8">
    <source>
        <dbReference type="PROSITE" id="PS51469"/>
    </source>
</evidence>
<dbReference type="InterPro" id="IPR045119">
    <property type="entry name" value="SUN1-5"/>
</dbReference>
<feature type="compositionally biased region" description="Basic residues" evidence="6">
    <location>
        <begin position="100"/>
        <end position="111"/>
    </location>
</feature>
<feature type="transmembrane region" description="Helical" evidence="7">
    <location>
        <begin position="430"/>
        <end position="447"/>
    </location>
</feature>
<accession>A0A835CU78</accession>
<feature type="domain" description="SUN" evidence="8">
    <location>
        <begin position="696"/>
        <end position="859"/>
    </location>
</feature>
<keyword evidence="2 7" id="KW-0812">Transmembrane</keyword>
<dbReference type="FunFam" id="2.60.120.260:FF:000009">
    <property type="entry name" value="SUN domain-containing protein 1 isoform X1"/>
    <property type="match status" value="1"/>
</dbReference>
<dbReference type="OrthoDB" id="342281at2759"/>
<evidence type="ECO:0000313" key="10">
    <source>
        <dbReference type="Proteomes" id="UP000639338"/>
    </source>
</evidence>